<gene>
    <name evidence="9" type="ORF">SmJEL517_g01606</name>
</gene>
<dbReference type="GO" id="GO:0003735">
    <property type="term" value="F:structural constituent of ribosome"/>
    <property type="evidence" value="ECO:0007669"/>
    <property type="project" value="TreeGrafter"/>
</dbReference>
<dbReference type="PANTHER" id="PTHR11831:SF4">
    <property type="entry name" value="SMALL RIBOSOMAL SUBUNIT PROTEIN US4M"/>
    <property type="match status" value="1"/>
</dbReference>
<dbReference type="SUPFAM" id="SSF55174">
    <property type="entry name" value="Alpha-L RNA-binding motif"/>
    <property type="match status" value="1"/>
</dbReference>
<dbReference type="InterPro" id="IPR036986">
    <property type="entry name" value="S4_RNA-bd_sf"/>
</dbReference>
<evidence type="ECO:0000256" key="7">
    <source>
        <dbReference type="SAM" id="MobiDB-lite"/>
    </source>
</evidence>
<dbReference type="GeneID" id="42002831"/>
<keyword evidence="2" id="KW-0699">rRNA-binding</keyword>
<dbReference type="RefSeq" id="XP_031026502.1">
    <property type="nucleotide sequence ID" value="XM_031167534.1"/>
</dbReference>
<comment type="similarity">
    <text evidence="1">Belongs to the universal ribosomal protein uS4 family.</text>
</comment>
<dbReference type="PROSITE" id="PS50889">
    <property type="entry name" value="S4"/>
    <property type="match status" value="1"/>
</dbReference>
<evidence type="ECO:0000256" key="3">
    <source>
        <dbReference type="ARBA" id="ARBA00022884"/>
    </source>
</evidence>
<feature type="compositionally biased region" description="Polar residues" evidence="7">
    <location>
        <begin position="156"/>
        <end position="168"/>
    </location>
</feature>
<dbReference type="EMBL" id="QEAO01000005">
    <property type="protein sequence ID" value="TPX36189.1"/>
    <property type="molecule type" value="Genomic_DNA"/>
</dbReference>
<dbReference type="Gene3D" id="3.10.290.10">
    <property type="entry name" value="RNA-binding S4 domain"/>
    <property type="match status" value="1"/>
</dbReference>
<sequence>MSWEPQYLFNLIQKTQLIDDTRRSVFQQRWTAKRDVRGYHVPNISERQLLARHFNLQLPYDPSMTRAQREAAPPATVLAFGELERRVDVVVFRSHFAKSIFQARDIVKGGFVSVNGIKCVHPATRLRDGDMITVDPVAIPTLVHRIAIEKEVKDAPSTTADAQETSAADSVKEEVTSKAETAETKDDAASSTAESKAEEPVEASSEADNKPAEPSPTPPKEPKIEYKLVPKTRNAKIPYTFKPVDYMAPWMFTPDYLEVNYPSCSTVFLRSPQSQPHRVEIPSPYPPSQHQLAYEWYARIKERQTKRRYHQPLFMSGGRVPVVLKPHFDRMVRWNALHERGRPVWKQV</sequence>
<keyword evidence="4" id="KW-0689">Ribosomal protein</keyword>
<evidence type="ECO:0000259" key="8">
    <source>
        <dbReference type="SMART" id="SM00363"/>
    </source>
</evidence>
<dbReference type="SMART" id="SM00363">
    <property type="entry name" value="S4"/>
    <property type="match status" value="1"/>
</dbReference>
<protein>
    <recommendedName>
        <fullName evidence="8">RNA-binding S4 domain-containing protein</fullName>
    </recommendedName>
</protein>
<name>A0A507CAJ0_9FUNG</name>
<evidence type="ECO:0000313" key="10">
    <source>
        <dbReference type="Proteomes" id="UP000319731"/>
    </source>
</evidence>
<keyword evidence="5" id="KW-0687">Ribonucleoprotein</keyword>
<keyword evidence="3 6" id="KW-0694">RNA-binding</keyword>
<dbReference type="GO" id="GO:0005763">
    <property type="term" value="C:mitochondrial small ribosomal subunit"/>
    <property type="evidence" value="ECO:0007669"/>
    <property type="project" value="TreeGrafter"/>
</dbReference>
<dbReference type="InterPro" id="IPR002942">
    <property type="entry name" value="S4_RNA-bd"/>
</dbReference>
<dbReference type="GO" id="GO:0019843">
    <property type="term" value="F:rRNA binding"/>
    <property type="evidence" value="ECO:0007669"/>
    <property type="project" value="UniProtKB-KW"/>
</dbReference>
<evidence type="ECO:0000256" key="6">
    <source>
        <dbReference type="PROSITE-ProRule" id="PRU00182"/>
    </source>
</evidence>
<dbReference type="GO" id="GO:0042274">
    <property type="term" value="P:ribosomal small subunit biogenesis"/>
    <property type="evidence" value="ECO:0007669"/>
    <property type="project" value="TreeGrafter"/>
</dbReference>
<dbReference type="CDD" id="cd00165">
    <property type="entry name" value="S4"/>
    <property type="match status" value="1"/>
</dbReference>
<evidence type="ECO:0000313" key="9">
    <source>
        <dbReference type="EMBL" id="TPX36189.1"/>
    </source>
</evidence>
<dbReference type="Proteomes" id="UP000319731">
    <property type="component" value="Unassembled WGS sequence"/>
</dbReference>
<evidence type="ECO:0000256" key="2">
    <source>
        <dbReference type="ARBA" id="ARBA00022730"/>
    </source>
</evidence>
<evidence type="ECO:0000256" key="4">
    <source>
        <dbReference type="ARBA" id="ARBA00022980"/>
    </source>
</evidence>
<reference evidence="9 10" key="1">
    <citation type="journal article" date="2019" name="Sci. Rep.">
        <title>Comparative genomics of chytrid fungi reveal insights into the obligate biotrophic and pathogenic lifestyle of Synchytrium endobioticum.</title>
        <authorList>
            <person name="van de Vossenberg B.T.L.H."/>
            <person name="Warris S."/>
            <person name="Nguyen H.D.T."/>
            <person name="van Gent-Pelzer M.P.E."/>
            <person name="Joly D.L."/>
            <person name="van de Geest H.C."/>
            <person name="Bonants P.J.M."/>
            <person name="Smith D.S."/>
            <person name="Levesque C.A."/>
            <person name="van der Lee T.A.J."/>
        </authorList>
    </citation>
    <scope>NUCLEOTIDE SEQUENCE [LARGE SCALE GENOMIC DNA]</scope>
    <source>
        <strain evidence="9 10">JEL517</strain>
    </source>
</reference>
<keyword evidence="10" id="KW-1185">Reference proteome</keyword>
<dbReference type="Pfam" id="PF01479">
    <property type="entry name" value="S4"/>
    <property type="match status" value="1"/>
</dbReference>
<proteinExistence type="inferred from homology"/>
<evidence type="ECO:0000256" key="1">
    <source>
        <dbReference type="ARBA" id="ARBA00007465"/>
    </source>
</evidence>
<comment type="caution">
    <text evidence="9">The sequence shown here is derived from an EMBL/GenBank/DDBJ whole genome shotgun (WGS) entry which is preliminary data.</text>
</comment>
<dbReference type="PANTHER" id="PTHR11831">
    <property type="entry name" value="30S 40S RIBOSOMAL PROTEIN"/>
    <property type="match status" value="1"/>
</dbReference>
<dbReference type="STRING" id="1806994.A0A507CAJ0"/>
<feature type="region of interest" description="Disordered" evidence="7">
    <location>
        <begin position="154"/>
        <end position="227"/>
    </location>
</feature>
<evidence type="ECO:0000256" key="5">
    <source>
        <dbReference type="ARBA" id="ARBA00023274"/>
    </source>
</evidence>
<accession>A0A507CAJ0</accession>
<organism evidence="9 10">
    <name type="scientific">Synchytrium microbalum</name>
    <dbReference type="NCBI Taxonomy" id="1806994"/>
    <lineage>
        <taxon>Eukaryota</taxon>
        <taxon>Fungi</taxon>
        <taxon>Fungi incertae sedis</taxon>
        <taxon>Chytridiomycota</taxon>
        <taxon>Chytridiomycota incertae sedis</taxon>
        <taxon>Chytridiomycetes</taxon>
        <taxon>Synchytriales</taxon>
        <taxon>Synchytriaceae</taxon>
        <taxon>Synchytrium</taxon>
    </lineage>
</organism>
<dbReference type="InterPro" id="IPR022801">
    <property type="entry name" value="Ribosomal_uS4"/>
</dbReference>
<dbReference type="AlphaFoldDB" id="A0A507CAJ0"/>
<feature type="compositionally biased region" description="Basic and acidic residues" evidence="7">
    <location>
        <begin position="170"/>
        <end position="188"/>
    </location>
</feature>
<dbReference type="OrthoDB" id="3356781at2759"/>
<feature type="domain" description="RNA-binding S4" evidence="8">
    <location>
        <begin position="85"/>
        <end position="143"/>
    </location>
</feature>